<gene>
    <name evidence="1" type="ORF">PL9631_980037</name>
</gene>
<evidence type="ECO:0000313" key="1">
    <source>
        <dbReference type="EMBL" id="VXD25953.1"/>
    </source>
</evidence>
<protein>
    <submittedName>
        <fullName evidence="1">Uncharacterized protein</fullName>
    </submittedName>
</protein>
<dbReference type="EMBL" id="CZCS02000243">
    <property type="protein sequence ID" value="VXD25953.1"/>
    <property type="molecule type" value="Genomic_DNA"/>
</dbReference>
<dbReference type="AlphaFoldDB" id="A0A7Z9C2I3"/>
<accession>A0A7Z9C2I3</accession>
<evidence type="ECO:0000313" key="2">
    <source>
        <dbReference type="Proteomes" id="UP000182190"/>
    </source>
</evidence>
<reference evidence="1" key="1">
    <citation type="submission" date="2019-10" db="EMBL/GenBank/DDBJ databases">
        <authorList>
            <consortium name="Genoscope - CEA"/>
            <person name="William W."/>
        </authorList>
    </citation>
    <scope>NUCLEOTIDE SEQUENCE [LARGE SCALE GENOMIC DNA]</scope>
    <source>
        <strain evidence="1">BBR_PRJEB10994</strain>
    </source>
</reference>
<name>A0A7Z9C2I3_9CYAN</name>
<comment type="caution">
    <text evidence="1">The sequence shown here is derived from an EMBL/GenBank/DDBJ whole genome shotgun (WGS) entry which is preliminary data.</text>
</comment>
<keyword evidence="2" id="KW-1185">Reference proteome</keyword>
<organism evidence="1 2">
    <name type="scientific">Planktothrix paucivesiculata PCC 9631</name>
    <dbReference type="NCBI Taxonomy" id="671071"/>
    <lineage>
        <taxon>Bacteria</taxon>
        <taxon>Bacillati</taxon>
        <taxon>Cyanobacteriota</taxon>
        <taxon>Cyanophyceae</taxon>
        <taxon>Oscillatoriophycideae</taxon>
        <taxon>Oscillatoriales</taxon>
        <taxon>Microcoleaceae</taxon>
        <taxon>Planktothrix</taxon>
    </lineage>
</organism>
<proteinExistence type="predicted"/>
<dbReference type="Proteomes" id="UP000182190">
    <property type="component" value="Unassembled WGS sequence"/>
</dbReference>
<sequence length="90" mass="9833">MKARALCLIELDVANYEQGIDTLKTASNTKGIDPSEILPILCKAIEGKTLEDVELALLADTLDIDQAVLQHCRDKNTNGNKRTKNAPCHS</sequence>